<dbReference type="Gene3D" id="3.40.50.1110">
    <property type="entry name" value="SGNH hydrolase"/>
    <property type="match status" value="1"/>
</dbReference>
<sequence>MIQSFLLIGQSNMAGRGYVNDVPQILNENIKVLRNGRWQIMFEPIHNDRSTAGIGLSSSFAASWQAHNKELEIGLIPCADGGTSLDDWSIGGALFDHTVAQAKLAMRSSQLAGILWHQGENDSFAHTAAHYSDKFEKIIAELRSQLDAPHLPLIIGEIGNFLTNGLYGQYFTSYPKVNEELLKYAQSHAHCYYVTAKNLTANEDQLHFDAKSQRILGVRYYEAFAKLQHINTPLLNEKARVEDLYKRPMTENENKLLLQHRFGSGEISQEEFLIKMKALGIS</sequence>
<organism evidence="3 4">
    <name type="scientific">Sphingobacterium kitahiroshimense</name>
    <dbReference type="NCBI Taxonomy" id="470446"/>
    <lineage>
        <taxon>Bacteria</taxon>
        <taxon>Pseudomonadati</taxon>
        <taxon>Bacteroidota</taxon>
        <taxon>Sphingobacteriia</taxon>
        <taxon>Sphingobacteriales</taxon>
        <taxon>Sphingobacteriaceae</taxon>
        <taxon>Sphingobacterium</taxon>
    </lineage>
</organism>
<dbReference type="SUPFAM" id="SSF52266">
    <property type="entry name" value="SGNH hydrolase"/>
    <property type="match status" value="1"/>
</dbReference>
<evidence type="ECO:0000259" key="2">
    <source>
        <dbReference type="Pfam" id="PF03629"/>
    </source>
</evidence>
<keyword evidence="1" id="KW-0378">Hydrolase</keyword>
<dbReference type="EMBL" id="JBDJNQ010000009">
    <property type="protein sequence ID" value="MEN5379249.1"/>
    <property type="molecule type" value="Genomic_DNA"/>
</dbReference>
<proteinExistence type="predicted"/>
<dbReference type="Pfam" id="PF03629">
    <property type="entry name" value="SASA"/>
    <property type="match status" value="1"/>
</dbReference>
<dbReference type="PANTHER" id="PTHR31988">
    <property type="entry name" value="ESTERASE, PUTATIVE (DUF303)-RELATED"/>
    <property type="match status" value="1"/>
</dbReference>
<evidence type="ECO:0000256" key="1">
    <source>
        <dbReference type="ARBA" id="ARBA00022801"/>
    </source>
</evidence>
<keyword evidence="4" id="KW-1185">Reference proteome</keyword>
<dbReference type="RefSeq" id="WP_346582008.1">
    <property type="nucleotide sequence ID" value="NZ_JBDJNQ010000009.1"/>
</dbReference>
<name>A0ABV0BXF5_9SPHI</name>
<dbReference type="InterPro" id="IPR052940">
    <property type="entry name" value="Carb_Esterase_6"/>
</dbReference>
<accession>A0ABV0BXF5</accession>
<dbReference type="PANTHER" id="PTHR31988:SF19">
    <property type="entry name" value="9-O-ACETYL-N-ACETYLNEURAMINIC ACID DEACETYLASE-RELATED"/>
    <property type="match status" value="1"/>
</dbReference>
<evidence type="ECO:0000313" key="4">
    <source>
        <dbReference type="Proteomes" id="UP001409291"/>
    </source>
</evidence>
<reference evidence="3 4" key="1">
    <citation type="submission" date="2024-04" db="EMBL/GenBank/DDBJ databases">
        <title>WGS of bacteria from Torrens River.</title>
        <authorList>
            <person name="Wyrsch E.R."/>
            <person name="Drigo B."/>
        </authorList>
    </citation>
    <scope>NUCLEOTIDE SEQUENCE [LARGE SCALE GENOMIC DNA]</scope>
    <source>
        <strain evidence="3 4">TWI391</strain>
    </source>
</reference>
<feature type="domain" description="Sialate O-acetylesterase" evidence="2">
    <location>
        <begin position="4"/>
        <end position="225"/>
    </location>
</feature>
<protein>
    <submittedName>
        <fullName evidence="3">Sialate O-acetylesterase</fullName>
    </submittedName>
</protein>
<gene>
    <name evidence="3" type="ORF">ABE541_18435</name>
</gene>
<evidence type="ECO:0000313" key="3">
    <source>
        <dbReference type="EMBL" id="MEN5379249.1"/>
    </source>
</evidence>
<dbReference type="InterPro" id="IPR005181">
    <property type="entry name" value="SASA"/>
</dbReference>
<comment type="caution">
    <text evidence="3">The sequence shown here is derived from an EMBL/GenBank/DDBJ whole genome shotgun (WGS) entry which is preliminary data.</text>
</comment>
<dbReference type="Proteomes" id="UP001409291">
    <property type="component" value="Unassembled WGS sequence"/>
</dbReference>
<dbReference type="InterPro" id="IPR036514">
    <property type="entry name" value="SGNH_hydro_sf"/>
</dbReference>